<dbReference type="InterPro" id="IPR013702">
    <property type="entry name" value="FIST_domain_N"/>
</dbReference>
<dbReference type="AlphaFoldDB" id="A0A4R1GCS5"/>
<dbReference type="Proteomes" id="UP000295777">
    <property type="component" value="Unassembled WGS sequence"/>
</dbReference>
<keyword evidence="3" id="KW-1185">Reference proteome</keyword>
<organism evidence="2 3">
    <name type="scientific">Phorcysia thermohydrogeniphila</name>
    <dbReference type="NCBI Taxonomy" id="936138"/>
    <lineage>
        <taxon>Bacteria</taxon>
        <taxon>Pseudomonadati</taxon>
        <taxon>Aquificota</taxon>
        <taxon>Aquificia</taxon>
        <taxon>Desulfurobacteriales</taxon>
        <taxon>Desulfurobacteriaceae</taxon>
        <taxon>Phorcysia</taxon>
    </lineage>
</organism>
<dbReference type="InterPro" id="IPR019494">
    <property type="entry name" value="FIST_C"/>
</dbReference>
<dbReference type="OrthoDB" id="11791at2"/>
<evidence type="ECO:0000313" key="2">
    <source>
        <dbReference type="EMBL" id="TCK04561.1"/>
    </source>
</evidence>
<dbReference type="Pfam" id="PF08495">
    <property type="entry name" value="FIST"/>
    <property type="match status" value="1"/>
</dbReference>
<dbReference type="EMBL" id="SMFV01000003">
    <property type="protein sequence ID" value="TCK04561.1"/>
    <property type="molecule type" value="Genomic_DNA"/>
</dbReference>
<dbReference type="RefSeq" id="WP_132526395.1">
    <property type="nucleotide sequence ID" value="NZ_SMFV01000003.1"/>
</dbReference>
<dbReference type="Pfam" id="PF10442">
    <property type="entry name" value="FIST_C"/>
    <property type="match status" value="1"/>
</dbReference>
<dbReference type="SMART" id="SM01204">
    <property type="entry name" value="FIST_C"/>
    <property type="match status" value="1"/>
</dbReference>
<reference evidence="2 3" key="1">
    <citation type="submission" date="2019-03" db="EMBL/GenBank/DDBJ databases">
        <title>Genomic Encyclopedia of Archaeal and Bacterial Type Strains, Phase II (KMG-II): from individual species to whole genera.</title>
        <authorList>
            <person name="Goeker M."/>
        </authorList>
    </citation>
    <scope>NUCLEOTIDE SEQUENCE [LARGE SCALE GENOMIC DNA]</scope>
    <source>
        <strain evidence="2 3">DSM 24425</strain>
    </source>
</reference>
<evidence type="ECO:0000259" key="1">
    <source>
        <dbReference type="SMART" id="SM01204"/>
    </source>
</evidence>
<protein>
    <recommendedName>
        <fullName evidence="1">FIST C-domain domain-containing protein</fullName>
    </recommendedName>
</protein>
<name>A0A4R1GCS5_9BACT</name>
<gene>
    <name evidence="2" type="ORF">CLV27_0994</name>
</gene>
<sequence length="383" mass="43338">MKVKILSSTNPVLQLAFEEIARRLERKPDFAFISVSPLYPAQDVPYCIEKILGLERGKYVGFSAVDAFENTKIIAGGIVACFFWFEGKGRVKQYHFPSIDKRLANQELLKEVTELFASQSNSLNIVIADYIHGLFPLFFRKVGTYLDREGVKTSNICGGIVSTVIDNERLPGYIFAEGEVLKNSFSVVSFENVKFEMGLSTGIFKRGPIYTITSGKGFFIYELDNKPAGFLPQALLRGIEKRKKEYLWYTPLVIMNEEGELLALRTFKNFTDRYVEVWAPVEKGQKVKLAIVIPDEILRDTEIVAKSVKEKIGFAELVINFSCTARQYTLEDRAHEEVEIYGKILNAPIFGFFTHGEIALGIDGKKLKLHNQTSVVVAIREEK</sequence>
<feature type="domain" description="FIST C-domain" evidence="1">
    <location>
        <begin position="227"/>
        <end position="361"/>
    </location>
</feature>
<proteinExistence type="predicted"/>
<comment type="caution">
    <text evidence="2">The sequence shown here is derived from an EMBL/GenBank/DDBJ whole genome shotgun (WGS) entry which is preliminary data.</text>
</comment>
<accession>A0A4R1GCS5</accession>
<evidence type="ECO:0000313" key="3">
    <source>
        <dbReference type="Proteomes" id="UP000295777"/>
    </source>
</evidence>